<evidence type="ECO:0000313" key="2">
    <source>
        <dbReference type="Proteomes" id="UP000297195"/>
    </source>
</evidence>
<dbReference type="Proteomes" id="UP000297195">
    <property type="component" value="Segment"/>
</dbReference>
<evidence type="ECO:0000313" key="1">
    <source>
        <dbReference type="EMBL" id="QBZ70648.1"/>
    </source>
</evidence>
<protein>
    <submittedName>
        <fullName evidence="1">Uncharacterized protein</fullName>
    </submittedName>
</protein>
<accession>A0A4D6DWP6</accession>
<proteinExistence type="predicted"/>
<organism evidence="1 2">
    <name type="scientific">Edwardsiella phage pEt-SU</name>
    <dbReference type="NCBI Taxonomy" id="2562142"/>
    <lineage>
        <taxon>Viruses</taxon>
        <taxon>Duplodnaviria</taxon>
        <taxon>Heunggongvirae</taxon>
        <taxon>Uroviricota</taxon>
        <taxon>Caudoviricetes</taxon>
        <taxon>Chimalliviridae</taxon>
        <taxon>Petsuvirus</taxon>
        <taxon>Petsuvirus pEtSU</taxon>
    </lineage>
</organism>
<name>A0A4D6DWP6_9CAUD</name>
<sequence length="125" mass="14114">MNAIDITKQIGVLIPPIKLEKESTLVDNYLHYPPKKTLWLNDITQDHKDLLTPDELSVILLFIHLGGCGGDAALKVQNKMWDRYRGKSISMLKTAIKKCGWKPEEVLWDMYPIGYKPNGGSSCLS</sequence>
<reference evidence="1 2" key="1">
    <citation type="submission" date="2019-03" db="EMBL/GenBank/DDBJ databases">
        <authorList>
            <person name="Kim S.G."/>
            <person name="Park S.C."/>
        </authorList>
    </citation>
    <scope>NUCLEOTIDE SEQUENCE [LARGE SCALE GENOMIC DNA]</scope>
</reference>
<gene>
    <name evidence="1" type="ORF">pETSU_067</name>
</gene>
<dbReference type="EMBL" id="MK689364">
    <property type="protein sequence ID" value="QBZ70648.1"/>
    <property type="molecule type" value="Genomic_DNA"/>
</dbReference>
<keyword evidence="2" id="KW-1185">Reference proteome</keyword>